<accession>A0A2A7BK36</accession>
<reference evidence="1 2" key="1">
    <citation type="submission" date="2017-09" db="EMBL/GenBank/DDBJ databases">
        <title>Large-scale bioinformatics analysis of Bacillus genomes uncovers conserved roles of natural products in bacterial physiology.</title>
        <authorList>
            <consortium name="Agbiome Team Llc"/>
            <person name="Bleich R.M."/>
            <person name="Grubbs K.J."/>
            <person name="Santa Maria K.C."/>
            <person name="Allen S.E."/>
            <person name="Farag S."/>
            <person name="Shank E.A."/>
            <person name="Bowers A."/>
        </authorList>
    </citation>
    <scope>NUCLEOTIDE SEQUENCE [LARGE SCALE GENOMIC DNA]</scope>
    <source>
        <strain evidence="1 2">AFS098222</strain>
    </source>
</reference>
<dbReference type="AlphaFoldDB" id="A0A2A7BK36"/>
<evidence type="ECO:0000313" key="1">
    <source>
        <dbReference type="EMBL" id="PDY35450.1"/>
    </source>
</evidence>
<protein>
    <submittedName>
        <fullName evidence="1">Uncharacterized protein</fullName>
    </submittedName>
</protein>
<name>A0A2A7BK36_9BACI</name>
<dbReference type="EMBL" id="NVPQ01000123">
    <property type="protein sequence ID" value="PDY35450.1"/>
    <property type="molecule type" value="Genomic_DNA"/>
</dbReference>
<proteinExistence type="predicted"/>
<dbReference type="Proteomes" id="UP000220111">
    <property type="component" value="Unassembled WGS sequence"/>
</dbReference>
<evidence type="ECO:0000313" key="2">
    <source>
        <dbReference type="Proteomes" id="UP000220111"/>
    </source>
</evidence>
<organism evidence="1 2">
    <name type="scientific">Bacillus wiedmannii</name>
    <dbReference type="NCBI Taxonomy" id="1890302"/>
    <lineage>
        <taxon>Bacteria</taxon>
        <taxon>Bacillati</taxon>
        <taxon>Bacillota</taxon>
        <taxon>Bacilli</taxon>
        <taxon>Bacillales</taxon>
        <taxon>Bacillaceae</taxon>
        <taxon>Bacillus</taxon>
        <taxon>Bacillus cereus group</taxon>
    </lineage>
</organism>
<sequence length="83" mass="9497">MFASLSLVNLDYAHLCVIDLKEGGLGCSEHKQLKYVERMKGTSVYVYSMTLNVMEKGQGHGRYKKQRATRIFLIRKERTGISL</sequence>
<gene>
    <name evidence="1" type="ORF">COO17_25950</name>
</gene>
<dbReference type="RefSeq" id="WP_097816121.1">
    <property type="nucleotide sequence ID" value="NZ_NVPQ01000123.1"/>
</dbReference>
<comment type="caution">
    <text evidence="1">The sequence shown here is derived from an EMBL/GenBank/DDBJ whole genome shotgun (WGS) entry which is preliminary data.</text>
</comment>